<evidence type="ECO:0000313" key="4">
    <source>
        <dbReference type="Proteomes" id="UP000475862"/>
    </source>
</evidence>
<feature type="compositionally biased region" description="Basic residues" evidence="1">
    <location>
        <begin position="233"/>
        <end position="246"/>
    </location>
</feature>
<name>A0A6G0T7P1_APHGL</name>
<evidence type="ECO:0000256" key="1">
    <source>
        <dbReference type="SAM" id="MobiDB-lite"/>
    </source>
</evidence>
<accession>A0A6G0T7P1</accession>
<gene>
    <name evidence="3" type="ORF">AGLY_013460</name>
</gene>
<reference evidence="3 4" key="1">
    <citation type="submission" date="2019-08" db="EMBL/GenBank/DDBJ databases">
        <title>The genome of the soybean aphid Biotype 1, its phylome, world population structure and adaptation to the North American continent.</title>
        <authorList>
            <person name="Giordano R."/>
            <person name="Donthu R.K."/>
            <person name="Hernandez A.G."/>
            <person name="Wright C.L."/>
            <person name="Zimin A.V."/>
        </authorList>
    </citation>
    <scope>NUCLEOTIDE SEQUENCE [LARGE SCALE GENOMIC DNA]</scope>
    <source>
        <tissue evidence="3">Whole aphids</tissue>
    </source>
</reference>
<keyword evidence="2" id="KW-1133">Transmembrane helix</keyword>
<evidence type="ECO:0000256" key="2">
    <source>
        <dbReference type="SAM" id="Phobius"/>
    </source>
</evidence>
<protein>
    <submittedName>
        <fullName evidence="3">Uncharacterized protein</fullName>
    </submittedName>
</protein>
<keyword evidence="4" id="KW-1185">Reference proteome</keyword>
<evidence type="ECO:0000313" key="3">
    <source>
        <dbReference type="EMBL" id="KAE9526812.1"/>
    </source>
</evidence>
<feature type="region of interest" description="Disordered" evidence="1">
    <location>
        <begin position="226"/>
        <end position="246"/>
    </location>
</feature>
<sequence length="302" mass="34688">MCEVRIVNPSTTKLHPTNSIICRTQFEGTNIKLKISTKANLLDKTPNIYMQKKNLSTKKILIHILYKIRLWTSKNSAEDRVFDVPGVTLSRLNTGVSNLRSTHYDIVGIRFKYYHRVSRVVYYVIIFFSCIVILCVLIHAFDSKSYCLLVTFFFLSEQHKNLSSNPYSITLINAHLFERILHTLNISIVPYYVCIHLFQYLLSKVGVGRGAPRVYFRAVSKRRDDDDGQQLSTRRRRRQFPPRARARHTYSDKNVINYKPPVKAENRGNSGVRSPPCIGIKHINIITYAPSSPVAGRVPSSV</sequence>
<dbReference type="Proteomes" id="UP000475862">
    <property type="component" value="Unassembled WGS sequence"/>
</dbReference>
<keyword evidence="2" id="KW-0812">Transmembrane</keyword>
<dbReference type="EMBL" id="VYZN01000054">
    <property type="protein sequence ID" value="KAE9526812.1"/>
    <property type="molecule type" value="Genomic_DNA"/>
</dbReference>
<feature type="transmembrane region" description="Helical" evidence="2">
    <location>
        <begin position="120"/>
        <end position="141"/>
    </location>
</feature>
<keyword evidence="2" id="KW-0472">Membrane</keyword>
<comment type="caution">
    <text evidence="3">The sequence shown here is derived from an EMBL/GenBank/DDBJ whole genome shotgun (WGS) entry which is preliminary data.</text>
</comment>
<dbReference type="AlphaFoldDB" id="A0A6G0T7P1"/>
<organism evidence="3 4">
    <name type="scientific">Aphis glycines</name>
    <name type="common">Soybean aphid</name>
    <dbReference type="NCBI Taxonomy" id="307491"/>
    <lineage>
        <taxon>Eukaryota</taxon>
        <taxon>Metazoa</taxon>
        <taxon>Ecdysozoa</taxon>
        <taxon>Arthropoda</taxon>
        <taxon>Hexapoda</taxon>
        <taxon>Insecta</taxon>
        <taxon>Pterygota</taxon>
        <taxon>Neoptera</taxon>
        <taxon>Paraneoptera</taxon>
        <taxon>Hemiptera</taxon>
        <taxon>Sternorrhyncha</taxon>
        <taxon>Aphidomorpha</taxon>
        <taxon>Aphidoidea</taxon>
        <taxon>Aphididae</taxon>
        <taxon>Aphidini</taxon>
        <taxon>Aphis</taxon>
        <taxon>Aphis</taxon>
    </lineage>
</organism>
<proteinExistence type="predicted"/>